<accession>A0A8C5SNM6</accession>
<dbReference type="Gene3D" id="3.30.390.150">
    <property type="match status" value="1"/>
</dbReference>
<sequence length="185" mass="20515">TPFQILSVVFLGVFLAPVLTNGNVGQTSHQTVNIDHKRKVVNIDYNNGRNSWSFVMDYGTGFMATRILSKKVCFITRMNKQIVPEITTLPKTIRQKQVKIGRSGRKVVHLGPAEGYHEAPRTPSTGPSLDACQQHSIHPNALSLRTFCRGIPSYLASEVKSKSWLWASLNKPRSIGSLCRPASNV</sequence>
<evidence type="ECO:0000313" key="4">
    <source>
        <dbReference type="Ensembl" id="ENSLLTP00000020294.1"/>
    </source>
</evidence>
<organism evidence="4 5">
    <name type="scientific">Laticauda laticaudata</name>
    <name type="common">Blue-ringed sea krait</name>
    <name type="synonym">Blue-lipped sea krait</name>
    <dbReference type="NCBI Taxonomy" id="8630"/>
    <lineage>
        <taxon>Eukaryota</taxon>
        <taxon>Metazoa</taxon>
        <taxon>Chordata</taxon>
        <taxon>Craniata</taxon>
        <taxon>Vertebrata</taxon>
        <taxon>Euteleostomi</taxon>
        <taxon>Lepidosauria</taxon>
        <taxon>Squamata</taxon>
        <taxon>Bifurcata</taxon>
        <taxon>Unidentata</taxon>
        <taxon>Episquamata</taxon>
        <taxon>Toxicofera</taxon>
        <taxon>Serpentes</taxon>
        <taxon>Colubroidea</taxon>
        <taxon>Elapidae</taxon>
        <taxon>Laticaudinae</taxon>
        <taxon>Laticauda</taxon>
    </lineage>
</organism>
<dbReference type="PANTHER" id="PTHR16483">
    <property type="entry name" value="GASTROKINE 1"/>
    <property type="match status" value="1"/>
</dbReference>
<dbReference type="InterPro" id="IPR051772">
    <property type="entry name" value="Gastrokine"/>
</dbReference>
<dbReference type="Proteomes" id="UP000694406">
    <property type="component" value="Unplaced"/>
</dbReference>
<keyword evidence="1" id="KW-1015">Disulfide bond</keyword>
<dbReference type="Ensembl" id="ENSLLTT00000021046.1">
    <property type="protein sequence ID" value="ENSLLTP00000020294.1"/>
    <property type="gene ID" value="ENSLLTG00000015199.1"/>
</dbReference>
<reference evidence="4" key="2">
    <citation type="submission" date="2025-09" db="UniProtKB">
        <authorList>
            <consortium name="Ensembl"/>
        </authorList>
    </citation>
    <scope>IDENTIFICATION</scope>
</reference>
<dbReference type="PROSITE" id="PS50869">
    <property type="entry name" value="BRICHOS"/>
    <property type="match status" value="1"/>
</dbReference>
<dbReference type="SMART" id="SM01039">
    <property type="entry name" value="BRICHOS"/>
    <property type="match status" value="1"/>
</dbReference>
<reference evidence="4" key="1">
    <citation type="submission" date="2025-08" db="UniProtKB">
        <authorList>
            <consortium name="Ensembl"/>
        </authorList>
    </citation>
    <scope>IDENTIFICATION</scope>
</reference>
<evidence type="ECO:0000259" key="3">
    <source>
        <dbReference type="PROSITE" id="PS50869"/>
    </source>
</evidence>
<proteinExistence type="predicted"/>
<feature type="chain" id="PRO_5034649595" description="BRICHOS domain-containing protein" evidence="2">
    <location>
        <begin position="21"/>
        <end position="185"/>
    </location>
</feature>
<dbReference type="InterPro" id="IPR007084">
    <property type="entry name" value="BRICHOS_dom"/>
</dbReference>
<dbReference type="Pfam" id="PF04089">
    <property type="entry name" value="BRICHOS"/>
    <property type="match status" value="1"/>
</dbReference>
<keyword evidence="5" id="KW-1185">Reference proteome</keyword>
<dbReference type="AlphaFoldDB" id="A0A8C5SNM6"/>
<protein>
    <recommendedName>
        <fullName evidence="3">BRICHOS domain-containing protein</fullName>
    </recommendedName>
</protein>
<evidence type="ECO:0000256" key="2">
    <source>
        <dbReference type="SAM" id="SignalP"/>
    </source>
</evidence>
<name>A0A8C5SNM6_LATLA</name>
<feature type="domain" description="BRICHOS" evidence="3">
    <location>
        <begin position="46"/>
        <end position="156"/>
    </location>
</feature>
<evidence type="ECO:0000313" key="5">
    <source>
        <dbReference type="Proteomes" id="UP000694406"/>
    </source>
</evidence>
<keyword evidence="2" id="KW-0732">Signal</keyword>
<feature type="signal peptide" evidence="2">
    <location>
        <begin position="1"/>
        <end position="20"/>
    </location>
</feature>
<evidence type="ECO:0000256" key="1">
    <source>
        <dbReference type="ARBA" id="ARBA00023157"/>
    </source>
</evidence>